<dbReference type="Proteomes" id="UP000024635">
    <property type="component" value="Unassembled WGS sequence"/>
</dbReference>
<feature type="region of interest" description="Disordered" evidence="1">
    <location>
        <begin position="53"/>
        <end position="72"/>
    </location>
</feature>
<protein>
    <submittedName>
        <fullName evidence="2">Uncharacterized protein</fullName>
    </submittedName>
</protein>
<reference evidence="3" key="1">
    <citation type="journal article" date="2015" name="Nat. Genet.">
        <title>The genome and transcriptome of the zoonotic hookworm Ancylostoma ceylanicum identify infection-specific gene families.</title>
        <authorList>
            <person name="Schwarz E.M."/>
            <person name="Hu Y."/>
            <person name="Antoshechkin I."/>
            <person name="Miller M.M."/>
            <person name="Sternberg P.W."/>
            <person name="Aroian R.V."/>
        </authorList>
    </citation>
    <scope>NUCLEOTIDE SEQUENCE</scope>
    <source>
        <strain evidence="3">HY135</strain>
    </source>
</reference>
<keyword evidence="3" id="KW-1185">Reference proteome</keyword>
<organism evidence="2 3">
    <name type="scientific">Ancylostoma ceylanicum</name>
    <dbReference type="NCBI Taxonomy" id="53326"/>
    <lineage>
        <taxon>Eukaryota</taxon>
        <taxon>Metazoa</taxon>
        <taxon>Ecdysozoa</taxon>
        <taxon>Nematoda</taxon>
        <taxon>Chromadorea</taxon>
        <taxon>Rhabditida</taxon>
        <taxon>Rhabditina</taxon>
        <taxon>Rhabditomorpha</taxon>
        <taxon>Strongyloidea</taxon>
        <taxon>Ancylostomatidae</taxon>
        <taxon>Ancylostomatinae</taxon>
        <taxon>Ancylostoma</taxon>
    </lineage>
</organism>
<dbReference type="AlphaFoldDB" id="A0A016WJR2"/>
<accession>A0A016WJR2</accession>
<proteinExistence type="predicted"/>
<evidence type="ECO:0000313" key="3">
    <source>
        <dbReference type="Proteomes" id="UP000024635"/>
    </source>
</evidence>
<name>A0A016WJR2_9BILA</name>
<comment type="caution">
    <text evidence="2">The sequence shown here is derived from an EMBL/GenBank/DDBJ whole genome shotgun (WGS) entry which is preliminary data.</text>
</comment>
<evidence type="ECO:0000313" key="2">
    <source>
        <dbReference type="EMBL" id="EYC39890.1"/>
    </source>
</evidence>
<evidence type="ECO:0000256" key="1">
    <source>
        <dbReference type="SAM" id="MobiDB-lite"/>
    </source>
</evidence>
<sequence>MLDATCVQLSDARIHLRKIFHEERSTRHETLNEKNARPSRGRKRLRLSCDCNSTGPYSSSCSRTRVSRMRPV</sequence>
<gene>
    <name evidence="2" type="primary">Acey_s0637.g954</name>
    <name evidence="2" type="ORF">Y032_0637g954</name>
</gene>
<feature type="compositionally biased region" description="Polar residues" evidence="1">
    <location>
        <begin position="53"/>
        <end position="64"/>
    </location>
</feature>
<dbReference type="EMBL" id="JARK01000237">
    <property type="protein sequence ID" value="EYC39890.1"/>
    <property type="molecule type" value="Genomic_DNA"/>
</dbReference>